<evidence type="ECO:0000313" key="2">
    <source>
        <dbReference type="EMBL" id="GAA4333670.1"/>
    </source>
</evidence>
<dbReference type="Proteomes" id="UP001501671">
    <property type="component" value="Unassembled WGS sequence"/>
</dbReference>
<dbReference type="Gene3D" id="3.40.50.2000">
    <property type="entry name" value="Glycogen Phosphorylase B"/>
    <property type="match status" value="2"/>
</dbReference>
<name>A0ABP8H308_9BURK</name>
<organism evidence="2 3">
    <name type="scientific">Pigmentiphaga soli</name>
    <dbReference type="NCBI Taxonomy" id="1007095"/>
    <lineage>
        <taxon>Bacteria</taxon>
        <taxon>Pseudomonadati</taxon>
        <taxon>Pseudomonadota</taxon>
        <taxon>Betaproteobacteria</taxon>
        <taxon>Burkholderiales</taxon>
        <taxon>Alcaligenaceae</taxon>
        <taxon>Pigmentiphaga</taxon>
    </lineage>
</organism>
<feature type="domain" description="Glycosyltransferase subfamily 4-like N-terminal" evidence="1">
    <location>
        <begin position="35"/>
        <end position="179"/>
    </location>
</feature>
<dbReference type="SUPFAM" id="SSF53756">
    <property type="entry name" value="UDP-Glycosyltransferase/glycogen phosphorylase"/>
    <property type="match status" value="1"/>
</dbReference>
<dbReference type="EMBL" id="BAABFO010000011">
    <property type="protein sequence ID" value="GAA4333670.1"/>
    <property type="molecule type" value="Genomic_DNA"/>
</dbReference>
<gene>
    <name evidence="2" type="ORF">GCM10023144_25180</name>
</gene>
<proteinExistence type="predicted"/>
<keyword evidence="3" id="KW-1185">Reference proteome</keyword>
<evidence type="ECO:0000313" key="3">
    <source>
        <dbReference type="Proteomes" id="UP001501671"/>
    </source>
</evidence>
<reference evidence="3" key="1">
    <citation type="journal article" date="2019" name="Int. J. Syst. Evol. Microbiol.">
        <title>The Global Catalogue of Microorganisms (GCM) 10K type strain sequencing project: providing services to taxonomists for standard genome sequencing and annotation.</title>
        <authorList>
            <consortium name="The Broad Institute Genomics Platform"/>
            <consortium name="The Broad Institute Genome Sequencing Center for Infectious Disease"/>
            <person name="Wu L."/>
            <person name="Ma J."/>
        </authorList>
    </citation>
    <scope>NUCLEOTIDE SEQUENCE [LARGE SCALE GENOMIC DNA]</scope>
    <source>
        <strain evidence="3">JCM 17666</strain>
    </source>
</reference>
<dbReference type="CDD" id="cd03808">
    <property type="entry name" value="GT4_CapM-like"/>
    <property type="match status" value="1"/>
</dbReference>
<dbReference type="PANTHER" id="PTHR12526">
    <property type="entry name" value="GLYCOSYLTRANSFERASE"/>
    <property type="match status" value="1"/>
</dbReference>
<accession>A0ABP8H308</accession>
<evidence type="ECO:0000259" key="1">
    <source>
        <dbReference type="Pfam" id="PF13579"/>
    </source>
</evidence>
<dbReference type="InterPro" id="IPR028098">
    <property type="entry name" value="Glyco_trans_4-like_N"/>
</dbReference>
<protein>
    <submittedName>
        <fullName evidence="2">Glycosyltransferase family 4 protein</fullName>
    </submittedName>
</protein>
<dbReference type="PANTHER" id="PTHR12526:SF638">
    <property type="entry name" value="SPORE COAT PROTEIN SA"/>
    <property type="match status" value="1"/>
</dbReference>
<dbReference type="Pfam" id="PF13579">
    <property type="entry name" value="Glyco_trans_4_4"/>
    <property type="match status" value="1"/>
</dbReference>
<dbReference type="RefSeq" id="WP_345249922.1">
    <property type="nucleotide sequence ID" value="NZ_BAABFO010000011.1"/>
</dbReference>
<dbReference type="Pfam" id="PF13692">
    <property type="entry name" value="Glyco_trans_1_4"/>
    <property type="match status" value="1"/>
</dbReference>
<sequence length="393" mass="43709">MTATALFPDSQLTTTARILVIGGLAESLINFRWPLIRTLAERGHQVFGCAAEDHPEVSARFSEIGGAYYQIPLRRAGMNPRDDWRTYSALRKLIRTLRVNVVIAYTIKPVVYGMLAAHRCGVARRYALITGLGYAFTDASSDPRRAMTQRIATLLYKTSLKKANHIFFQNPDDQELFIDRALLSREASTSIVNGSGVDTRRFRVEPLPAKPVFLLIARLLRDKGIREYVEAARIIRQRYPEAVFLLAGPVDPNPAAIRPEELRSWVNDGSIEYLGPLADVRPAIARASVYVLPSYREGTPRTVLEAMAMGRPIITTNVPGCRETVQHGINGLLVPHKNVPQLAEAMEQLIIAPELRARYAGKSREIAESKYDDIQVSSTMIDTMNLNASAAPI</sequence>
<comment type="caution">
    <text evidence="2">The sequence shown here is derived from an EMBL/GenBank/DDBJ whole genome shotgun (WGS) entry which is preliminary data.</text>
</comment>